<protein>
    <submittedName>
        <fullName evidence="1">Uncharacterized protein</fullName>
    </submittedName>
</protein>
<dbReference type="Proteomes" id="UP001165962">
    <property type="component" value="Unassembled WGS sequence"/>
</dbReference>
<proteinExistence type="predicted"/>
<dbReference type="EMBL" id="JAAOIW010000021">
    <property type="protein sequence ID" value="NHN34689.1"/>
    <property type="molecule type" value="Genomic_DNA"/>
</dbReference>
<dbReference type="RefSeq" id="WP_166156083.1">
    <property type="nucleotide sequence ID" value="NZ_JAAOIW010000021.1"/>
</dbReference>
<accession>A0ABX0JJJ7</accession>
<comment type="caution">
    <text evidence="1">The sequence shown here is derived from an EMBL/GenBank/DDBJ whole genome shotgun (WGS) entry which is preliminary data.</text>
</comment>
<keyword evidence="2" id="KW-1185">Reference proteome</keyword>
<sequence>MKKKSIPDAMISFNSTVLLIEAKIDNGRFDPQQIKDHEKKFADGENIQCPKYYYWEDIHSYFVEINQSDTFSGVTNFLLAQFILLLENMGLSKSKTVNFILAHFINQPDIYEVVVKARSYLESLPYVKPNPDIKDCFGFMLFKPNSVPTRKFFSISKKGIYILHMMNSKHAEEQQMKANKQFSGNKKKYVQGEKEAHININLVSTFEELKPYIDVAYQDRKDAHYKENNPLHYNDFSVSNKMTMKYFGR</sequence>
<evidence type="ECO:0000313" key="1">
    <source>
        <dbReference type="EMBL" id="NHN34689.1"/>
    </source>
</evidence>
<organism evidence="1 2">
    <name type="scientific">Paenibacillus agricola</name>
    <dbReference type="NCBI Taxonomy" id="2716264"/>
    <lineage>
        <taxon>Bacteria</taxon>
        <taxon>Bacillati</taxon>
        <taxon>Bacillota</taxon>
        <taxon>Bacilli</taxon>
        <taxon>Bacillales</taxon>
        <taxon>Paenibacillaceae</taxon>
        <taxon>Paenibacillus</taxon>
    </lineage>
</organism>
<evidence type="ECO:0000313" key="2">
    <source>
        <dbReference type="Proteomes" id="UP001165962"/>
    </source>
</evidence>
<reference evidence="1" key="1">
    <citation type="submission" date="2020-03" db="EMBL/GenBank/DDBJ databases">
        <title>Draft sequencing of Paenibacilllus sp. S3N08.</title>
        <authorList>
            <person name="Kim D.-U."/>
        </authorList>
    </citation>
    <scope>NUCLEOTIDE SEQUENCE</scope>
    <source>
        <strain evidence="1">S3N08</strain>
    </source>
</reference>
<gene>
    <name evidence="1" type="ORF">G9U52_33550</name>
</gene>
<name>A0ABX0JJJ7_9BACL</name>